<accession>A0A2Z3YVV6</accession>
<evidence type="ECO:0000256" key="4">
    <source>
        <dbReference type="PROSITE-ProRule" id="PRU00335"/>
    </source>
</evidence>
<proteinExistence type="predicted"/>
<evidence type="ECO:0000313" key="6">
    <source>
        <dbReference type="EMBL" id="AWT26197.1"/>
    </source>
</evidence>
<dbReference type="RefSeq" id="WP_066587728.1">
    <property type="nucleotide sequence ID" value="NZ_CABKVS010000002.1"/>
</dbReference>
<dbReference type="PROSITE" id="PS50977">
    <property type="entry name" value="HTH_TETR_2"/>
    <property type="match status" value="1"/>
</dbReference>
<dbReference type="SUPFAM" id="SSF46689">
    <property type="entry name" value="Homeodomain-like"/>
    <property type="match status" value="1"/>
</dbReference>
<organism evidence="6 7">
    <name type="scientific">Corynebacterium provencense</name>
    <dbReference type="NCBI Taxonomy" id="1737425"/>
    <lineage>
        <taxon>Bacteria</taxon>
        <taxon>Bacillati</taxon>
        <taxon>Actinomycetota</taxon>
        <taxon>Actinomycetes</taxon>
        <taxon>Mycobacteriales</taxon>
        <taxon>Corynebacteriaceae</taxon>
        <taxon>Corynebacterium</taxon>
    </lineage>
</organism>
<dbReference type="PRINTS" id="PR00455">
    <property type="entry name" value="HTHTETR"/>
</dbReference>
<reference evidence="7" key="1">
    <citation type="submission" date="2017-11" db="EMBL/GenBank/DDBJ databases">
        <title>Otitis media/interna in a cat caused by the recently described species Corynebacterium provencense.</title>
        <authorList>
            <person name="Kittl S."/>
            <person name="Brodard I."/>
            <person name="Rychener L."/>
            <person name="Jores J."/>
            <person name="Roosje P."/>
            <person name="Gobeli Brawand S."/>
        </authorList>
    </citation>
    <scope>NUCLEOTIDE SEQUENCE [LARGE SCALE GENOMIC DNA]</scope>
    <source>
        <strain evidence="7">17KM38</strain>
    </source>
</reference>
<evidence type="ECO:0000313" key="7">
    <source>
        <dbReference type="Proteomes" id="UP000247696"/>
    </source>
</evidence>
<evidence type="ECO:0000259" key="5">
    <source>
        <dbReference type="PROSITE" id="PS50977"/>
    </source>
</evidence>
<feature type="domain" description="HTH tetR-type" evidence="5">
    <location>
        <begin position="10"/>
        <end position="70"/>
    </location>
</feature>
<dbReference type="InterPro" id="IPR009057">
    <property type="entry name" value="Homeodomain-like_sf"/>
</dbReference>
<dbReference type="Gene3D" id="1.10.357.10">
    <property type="entry name" value="Tetracycline Repressor, domain 2"/>
    <property type="match status" value="1"/>
</dbReference>
<dbReference type="PANTHER" id="PTHR47506:SF6">
    <property type="entry name" value="HTH-TYPE TRANSCRIPTIONAL REPRESSOR NEMR"/>
    <property type="match status" value="1"/>
</dbReference>
<keyword evidence="7" id="KW-1185">Reference proteome</keyword>
<evidence type="ECO:0000256" key="1">
    <source>
        <dbReference type="ARBA" id="ARBA00023015"/>
    </source>
</evidence>
<keyword evidence="1" id="KW-0805">Transcription regulation</keyword>
<dbReference type="STRING" id="1737425.GCA_900049755_01994"/>
<evidence type="ECO:0000256" key="3">
    <source>
        <dbReference type="ARBA" id="ARBA00023163"/>
    </source>
</evidence>
<dbReference type="InterPro" id="IPR036271">
    <property type="entry name" value="Tet_transcr_reg_TetR-rel_C_sf"/>
</dbReference>
<protein>
    <submittedName>
        <fullName evidence="6">HTH-type transcriptional repressor AcnR</fullName>
    </submittedName>
</protein>
<keyword evidence="3" id="KW-0804">Transcription</keyword>
<feature type="DNA-binding region" description="H-T-H motif" evidence="4">
    <location>
        <begin position="33"/>
        <end position="52"/>
    </location>
</feature>
<dbReference type="EMBL" id="CP024988">
    <property type="protein sequence ID" value="AWT26197.1"/>
    <property type="molecule type" value="Genomic_DNA"/>
</dbReference>
<dbReference type="OrthoDB" id="5816932at2"/>
<dbReference type="SUPFAM" id="SSF48498">
    <property type="entry name" value="Tetracyclin repressor-like, C-terminal domain"/>
    <property type="match status" value="1"/>
</dbReference>
<dbReference type="KEGG" id="cpre:Csp1_14050"/>
<dbReference type="Proteomes" id="UP000247696">
    <property type="component" value="Chromosome"/>
</dbReference>
<dbReference type="GO" id="GO:0003677">
    <property type="term" value="F:DNA binding"/>
    <property type="evidence" value="ECO:0007669"/>
    <property type="project" value="UniProtKB-UniRule"/>
</dbReference>
<gene>
    <name evidence="6" type="primary">acnR</name>
    <name evidence="6" type="ORF">Csp1_14050</name>
</gene>
<dbReference type="InterPro" id="IPR001647">
    <property type="entry name" value="HTH_TetR"/>
</dbReference>
<dbReference type="AlphaFoldDB" id="A0A2Z3YVV6"/>
<evidence type="ECO:0000256" key="2">
    <source>
        <dbReference type="ARBA" id="ARBA00023125"/>
    </source>
</evidence>
<dbReference type="Pfam" id="PF00440">
    <property type="entry name" value="TetR_N"/>
    <property type="match status" value="1"/>
</dbReference>
<sequence>MPKVSESDLSERRADILGAARLCFIAYGYDGATVSRLEKATGKSRGAIFHHFRNKETLFRAVAHRDMLRMTELASSRGMIGLIRYILEEPDLADWWSLRVEITRRIRSDALLRTSWEADQKALRQAVTARLTEQRESGRLRQDIDLETTIQLLELTLEGVMSHLDSDRVSDHLPAALDLVEQSLRSPDAVGDFDDTVTVTDTALVDADRQ</sequence>
<keyword evidence="2 4" id="KW-0238">DNA-binding</keyword>
<name>A0A2Z3YVV6_9CORY</name>
<dbReference type="PANTHER" id="PTHR47506">
    <property type="entry name" value="TRANSCRIPTIONAL REGULATORY PROTEIN"/>
    <property type="match status" value="1"/>
</dbReference>